<reference evidence="7" key="1">
    <citation type="submission" date="2023-01" db="EMBL/GenBank/DDBJ databases">
        <authorList>
            <person name="Piombo E."/>
        </authorList>
    </citation>
    <scope>NUCLEOTIDE SEQUENCE</scope>
</reference>
<dbReference type="GO" id="GO:0005886">
    <property type="term" value="C:plasma membrane"/>
    <property type="evidence" value="ECO:0007669"/>
    <property type="project" value="TreeGrafter"/>
</dbReference>
<comment type="subcellular location">
    <subcellularLocation>
        <location evidence="1">Membrane</location>
        <topology evidence="1">Multi-pass membrane protein</topology>
    </subcellularLocation>
</comment>
<feature type="transmembrane region" description="Helical" evidence="5">
    <location>
        <begin position="432"/>
        <end position="450"/>
    </location>
</feature>
<evidence type="ECO:0000256" key="5">
    <source>
        <dbReference type="SAM" id="Phobius"/>
    </source>
</evidence>
<accession>A0AA35MG45</accession>
<dbReference type="GO" id="GO:0022857">
    <property type="term" value="F:transmembrane transporter activity"/>
    <property type="evidence" value="ECO:0007669"/>
    <property type="project" value="InterPro"/>
</dbReference>
<feature type="transmembrane region" description="Helical" evidence="5">
    <location>
        <begin position="223"/>
        <end position="243"/>
    </location>
</feature>
<feature type="transmembrane region" description="Helical" evidence="5">
    <location>
        <begin position="400"/>
        <end position="420"/>
    </location>
</feature>
<organism evidence="7 8">
    <name type="scientific">Clonostachys chloroleuca</name>
    <dbReference type="NCBI Taxonomy" id="1926264"/>
    <lineage>
        <taxon>Eukaryota</taxon>
        <taxon>Fungi</taxon>
        <taxon>Dikarya</taxon>
        <taxon>Ascomycota</taxon>
        <taxon>Pezizomycotina</taxon>
        <taxon>Sordariomycetes</taxon>
        <taxon>Hypocreomycetidae</taxon>
        <taxon>Hypocreales</taxon>
        <taxon>Bionectriaceae</taxon>
        <taxon>Clonostachys</taxon>
    </lineage>
</organism>
<dbReference type="PANTHER" id="PTHR23502:SF181">
    <property type="entry name" value="MAJOR FACILITATOR SUPERFAMILY (MFS) PROFILE DOMAIN-CONTAINING PROTEIN"/>
    <property type="match status" value="1"/>
</dbReference>
<dbReference type="InterPro" id="IPR036259">
    <property type="entry name" value="MFS_trans_sf"/>
</dbReference>
<sequence length="530" mass="58220">MAWKEAFELSPSEVRAATPPGTVILLENGTDVGIEGPSSNGLVRQPQPSSNPRDPLNFPFWRKLVALFMVSFYAFVANFTSSGIAPALQLWNFTFPHDQRSYSELSTLIAINILFLGASNIWWVPLSNWMGRRPVLVLASLLMTCCTIWCGVAPSFHSLFAARLFQGAGGGAADSVAPVVAGEMFFVHQRGRAMGVYTVFLSLGPFVGGLAGGYISFDKGWEYTFWVGTALSAFSFVGMAIFVPETLFERPIYQTDQSPEDQVNDSKAQSERIEDANPTEQKHFTFIQSLGFGPVRGNILTLAIRPWKSLYLPGTLVVMLHYAGLVGGVVTISAIGAQLVAEPPYLWGANAGLINVGGLIGTALGYIYTHFTSDRIVRRQVRKNNQHGVTEAEHRLPTMFFPLAITTSGFFVFGFCAQNPGPYRWVGLEAGFAMLSFGLMQVPSVGFNYLVDSYHSLAADCLTMVTILRAVIAFSWTFFVAHWIEERGAAEPFGIFGMLMGIFGLLTVPLWLFGKRMRIATASSVERWSR</sequence>
<protein>
    <recommendedName>
        <fullName evidence="6">Major facilitator superfamily (MFS) profile domain-containing protein</fullName>
    </recommendedName>
</protein>
<feature type="transmembrane region" description="Helical" evidence="5">
    <location>
        <begin position="347"/>
        <end position="369"/>
    </location>
</feature>
<gene>
    <name evidence="7" type="ORF">CCHLO57077_00003047</name>
</gene>
<proteinExistence type="predicted"/>
<evidence type="ECO:0000256" key="2">
    <source>
        <dbReference type="ARBA" id="ARBA00022692"/>
    </source>
</evidence>
<feature type="transmembrane region" description="Helical" evidence="5">
    <location>
        <begin position="457"/>
        <end position="481"/>
    </location>
</feature>
<comment type="caution">
    <text evidence="7">The sequence shown here is derived from an EMBL/GenBank/DDBJ whole genome shotgun (WGS) entry which is preliminary data.</text>
</comment>
<evidence type="ECO:0000256" key="4">
    <source>
        <dbReference type="ARBA" id="ARBA00023136"/>
    </source>
</evidence>
<dbReference type="EMBL" id="CABFNP030001284">
    <property type="protein sequence ID" value="CAI6096547.1"/>
    <property type="molecule type" value="Genomic_DNA"/>
</dbReference>
<feature type="transmembrane region" description="Helical" evidence="5">
    <location>
        <begin position="310"/>
        <end position="335"/>
    </location>
</feature>
<keyword evidence="3 5" id="KW-1133">Transmembrane helix</keyword>
<evidence type="ECO:0000313" key="7">
    <source>
        <dbReference type="EMBL" id="CAI6096547.1"/>
    </source>
</evidence>
<feature type="domain" description="Major facilitator superfamily (MFS) profile" evidence="6">
    <location>
        <begin position="66"/>
        <end position="518"/>
    </location>
</feature>
<dbReference type="Pfam" id="PF07690">
    <property type="entry name" value="MFS_1"/>
    <property type="match status" value="1"/>
</dbReference>
<evidence type="ECO:0000256" key="1">
    <source>
        <dbReference type="ARBA" id="ARBA00004141"/>
    </source>
</evidence>
<feature type="transmembrane region" description="Helical" evidence="5">
    <location>
        <begin position="135"/>
        <end position="156"/>
    </location>
</feature>
<evidence type="ECO:0000256" key="3">
    <source>
        <dbReference type="ARBA" id="ARBA00022989"/>
    </source>
</evidence>
<dbReference type="InterPro" id="IPR020846">
    <property type="entry name" value="MFS_dom"/>
</dbReference>
<keyword evidence="4 5" id="KW-0472">Membrane</keyword>
<feature type="transmembrane region" description="Helical" evidence="5">
    <location>
        <begin position="194"/>
        <end position="217"/>
    </location>
</feature>
<dbReference type="Gene3D" id="1.20.1250.20">
    <property type="entry name" value="MFS general substrate transporter like domains"/>
    <property type="match status" value="1"/>
</dbReference>
<dbReference type="SUPFAM" id="SSF103473">
    <property type="entry name" value="MFS general substrate transporter"/>
    <property type="match status" value="1"/>
</dbReference>
<feature type="transmembrane region" description="Helical" evidence="5">
    <location>
        <begin position="105"/>
        <end position="123"/>
    </location>
</feature>
<dbReference type="AlphaFoldDB" id="A0AA35MG45"/>
<dbReference type="PROSITE" id="PS50850">
    <property type="entry name" value="MFS"/>
    <property type="match status" value="1"/>
</dbReference>
<feature type="transmembrane region" description="Helical" evidence="5">
    <location>
        <begin position="64"/>
        <end position="85"/>
    </location>
</feature>
<feature type="transmembrane region" description="Helical" evidence="5">
    <location>
        <begin position="168"/>
        <end position="187"/>
    </location>
</feature>
<name>A0AA35MG45_9HYPO</name>
<dbReference type="InterPro" id="IPR011701">
    <property type="entry name" value="MFS"/>
</dbReference>
<feature type="transmembrane region" description="Helical" evidence="5">
    <location>
        <begin position="493"/>
        <end position="513"/>
    </location>
</feature>
<evidence type="ECO:0000259" key="6">
    <source>
        <dbReference type="PROSITE" id="PS50850"/>
    </source>
</evidence>
<dbReference type="Proteomes" id="UP001160390">
    <property type="component" value="Unassembled WGS sequence"/>
</dbReference>
<keyword evidence="8" id="KW-1185">Reference proteome</keyword>
<dbReference type="PANTHER" id="PTHR23502">
    <property type="entry name" value="MAJOR FACILITATOR SUPERFAMILY"/>
    <property type="match status" value="1"/>
</dbReference>
<evidence type="ECO:0000313" key="8">
    <source>
        <dbReference type="Proteomes" id="UP001160390"/>
    </source>
</evidence>
<keyword evidence="2 5" id="KW-0812">Transmembrane</keyword>